<dbReference type="Proteomes" id="UP000605992">
    <property type="component" value="Unassembled WGS sequence"/>
</dbReference>
<dbReference type="GO" id="GO:0006281">
    <property type="term" value="P:DNA repair"/>
    <property type="evidence" value="ECO:0007669"/>
    <property type="project" value="TreeGrafter"/>
</dbReference>
<dbReference type="NCBIfam" id="TIGR01549">
    <property type="entry name" value="HAD-SF-IA-v1"/>
    <property type="match status" value="1"/>
</dbReference>
<dbReference type="InterPro" id="IPR036412">
    <property type="entry name" value="HAD-like_sf"/>
</dbReference>
<comment type="caution">
    <text evidence="1">The sequence shown here is derived from an EMBL/GenBank/DDBJ whole genome shotgun (WGS) entry which is preliminary data.</text>
</comment>
<name>A0A8J3XWZ1_9ACTN</name>
<dbReference type="RefSeq" id="WP_275413019.1">
    <property type="nucleotide sequence ID" value="NZ_BOOR01000005.1"/>
</dbReference>
<dbReference type="InterPro" id="IPR050155">
    <property type="entry name" value="HAD-like_hydrolase_sf"/>
</dbReference>
<keyword evidence="2" id="KW-1185">Reference proteome</keyword>
<evidence type="ECO:0008006" key="3">
    <source>
        <dbReference type="Google" id="ProtNLM"/>
    </source>
</evidence>
<dbReference type="GO" id="GO:0008967">
    <property type="term" value="F:phosphoglycolate phosphatase activity"/>
    <property type="evidence" value="ECO:0007669"/>
    <property type="project" value="TreeGrafter"/>
</dbReference>
<protein>
    <recommendedName>
        <fullName evidence="3">Phosphoglycolate phosphatase</fullName>
    </recommendedName>
</protein>
<proteinExistence type="predicted"/>
<dbReference type="NCBIfam" id="TIGR01509">
    <property type="entry name" value="HAD-SF-IA-v3"/>
    <property type="match status" value="1"/>
</dbReference>
<dbReference type="EMBL" id="BOOR01000005">
    <property type="protein sequence ID" value="GII52278.1"/>
    <property type="molecule type" value="Genomic_DNA"/>
</dbReference>
<organism evidence="1 2">
    <name type="scientific">Planotetraspora thailandica</name>
    <dbReference type="NCBI Taxonomy" id="487172"/>
    <lineage>
        <taxon>Bacteria</taxon>
        <taxon>Bacillati</taxon>
        <taxon>Actinomycetota</taxon>
        <taxon>Actinomycetes</taxon>
        <taxon>Streptosporangiales</taxon>
        <taxon>Streptosporangiaceae</taxon>
        <taxon>Planotetraspora</taxon>
    </lineage>
</organism>
<dbReference type="Gene3D" id="3.40.50.1000">
    <property type="entry name" value="HAD superfamily/HAD-like"/>
    <property type="match status" value="1"/>
</dbReference>
<dbReference type="PANTHER" id="PTHR43434">
    <property type="entry name" value="PHOSPHOGLYCOLATE PHOSPHATASE"/>
    <property type="match status" value="1"/>
</dbReference>
<dbReference type="InterPro" id="IPR023214">
    <property type="entry name" value="HAD_sf"/>
</dbReference>
<dbReference type="AlphaFoldDB" id="A0A8J3XWZ1"/>
<reference evidence="1" key="1">
    <citation type="submission" date="2021-01" db="EMBL/GenBank/DDBJ databases">
        <title>Whole genome shotgun sequence of Planotetraspora thailandica NBRC 104271.</title>
        <authorList>
            <person name="Komaki H."/>
            <person name="Tamura T."/>
        </authorList>
    </citation>
    <scope>NUCLEOTIDE SEQUENCE</scope>
    <source>
        <strain evidence="1">NBRC 104271</strain>
    </source>
</reference>
<dbReference type="GO" id="GO:0005829">
    <property type="term" value="C:cytosol"/>
    <property type="evidence" value="ECO:0007669"/>
    <property type="project" value="TreeGrafter"/>
</dbReference>
<dbReference type="Pfam" id="PF13242">
    <property type="entry name" value="Hydrolase_like"/>
    <property type="match status" value="1"/>
</dbReference>
<evidence type="ECO:0000313" key="1">
    <source>
        <dbReference type="EMBL" id="GII52278.1"/>
    </source>
</evidence>
<sequence length="74" mass="7637">MKPNPHLVQQVLDKLGADPKRTVLVGDSLSDIEAAKAAGVLSVGYANEPGKADQFATAGADVVVTRLIDLVPAL</sequence>
<evidence type="ECO:0000313" key="2">
    <source>
        <dbReference type="Proteomes" id="UP000605992"/>
    </source>
</evidence>
<accession>A0A8J3XWZ1</accession>
<dbReference type="InterPro" id="IPR006439">
    <property type="entry name" value="HAD-SF_hydro_IA"/>
</dbReference>
<dbReference type="PANTHER" id="PTHR43434:SF1">
    <property type="entry name" value="PHOSPHOGLYCOLATE PHOSPHATASE"/>
    <property type="match status" value="1"/>
</dbReference>
<gene>
    <name evidence="1" type="ORF">Pth03_06670</name>
</gene>
<dbReference type="SUPFAM" id="SSF56784">
    <property type="entry name" value="HAD-like"/>
    <property type="match status" value="1"/>
</dbReference>